<gene>
    <name evidence="7" type="ORF">HY618_04530</name>
</gene>
<accession>A0A933E826</accession>
<keyword evidence="5 6" id="KW-0472">Membrane</keyword>
<dbReference type="GO" id="GO:0005886">
    <property type="term" value="C:plasma membrane"/>
    <property type="evidence" value="ECO:0007669"/>
    <property type="project" value="UniProtKB-SubCell"/>
</dbReference>
<reference evidence="7" key="1">
    <citation type="submission" date="2020-07" db="EMBL/GenBank/DDBJ databases">
        <title>Huge and variable diversity of episymbiotic CPR bacteria and DPANN archaea in groundwater ecosystems.</title>
        <authorList>
            <person name="He C.Y."/>
            <person name="Keren R."/>
            <person name="Whittaker M."/>
            <person name="Farag I.F."/>
            <person name="Doudna J."/>
            <person name="Cate J.H.D."/>
            <person name="Banfield J.F."/>
        </authorList>
    </citation>
    <scope>NUCLEOTIDE SEQUENCE</scope>
    <source>
        <strain evidence="7">NC_groundwater_1370_Ag_S-0.2um_69_93</strain>
    </source>
</reference>
<feature type="transmembrane region" description="Helical" evidence="6">
    <location>
        <begin position="232"/>
        <end position="255"/>
    </location>
</feature>
<dbReference type="Proteomes" id="UP000752292">
    <property type="component" value="Unassembled WGS sequence"/>
</dbReference>
<comment type="caution">
    <text evidence="7">The sequence shown here is derived from an EMBL/GenBank/DDBJ whole genome shotgun (WGS) entry which is preliminary data.</text>
</comment>
<dbReference type="Pfam" id="PF03706">
    <property type="entry name" value="LPG_synthase_TM"/>
    <property type="match status" value="1"/>
</dbReference>
<comment type="subcellular location">
    <subcellularLocation>
        <location evidence="1">Cell membrane</location>
        <topology evidence="1">Multi-pass membrane protein</topology>
    </subcellularLocation>
</comment>
<evidence type="ECO:0000256" key="5">
    <source>
        <dbReference type="ARBA" id="ARBA00023136"/>
    </source>
</evidence>
<feature type="transmembrane region" description="Helical" evidence="6">
    <location>
        <begin position="153"/>
        <end position="173"/>
    </location>
</feature>
<evidence type="ECO:0000256" key="3">
    <source>
        <dbReference type="ARBA" id="ARBA00022692"/>
    </source>
</evidence>
<feature type="transmembrane region" description="Helical" evidence="6">
    <location>
        <begin position="121"/>
        <end position="147"/>
    </location>
</feature>
<organism evidence="7 8">
    <name type="scientific">Tectimicrobiota bacterium</name>
    <dbReference type="NCBI Taxonomy" id="2528274"/>
    <lineage>
        <taxon>Bacteria</taxon>
        <taxon>Pseudomonadati</taxon>
        <taxon>Nitrospinota/Tectimicrobiota group</taxon>
        <taxon>Candidatus Tectimicrobiota</taxon>
    </lineage>
</organism>
<feature type="transmembrane region" description="Helical" evidence="6">
    <location>
        <begin position="89"/>
        <end position="109"/>
    </location>
</feature>
<evidence type="ECO:0000256" key="6">
    <source>
        <dbReference type="SAM" id="Phobius"/>
    </source>
</evidence>
<keyword evidence="2" id="KW-1003">Cell membrane</keyword>
<evidence type="ECO:0000256" key="4">
    <source>
        <dbReference type="ARBA" id="ARBA00022989"/>
    </source>
</evidence>
<evidence type="ECO:0000313" key="7">
    <source>
        <dbReference type="EMBL" id="MBI4251706.1"/>
    </source>
</evidence>
<feature type="transmembrane region" description="Helical" evidence="6">
    <location>
        <begin position="275"/>
        <end position="298"/>
    </location>
</feature>
<dbReference type="EMBL" id="JACQRX010000199">
    <property type="protein sequence ID" value="MBI4251706.1"/>
    <property type="molecule type" value="Genomic_DNA"/>
</dbReference>
<feature type="transmembrane region" description="Helical" evidence="6">
    <location>
        <begin position="15"/>
        <end position="34"/>
    </location>
</feature>
<dbReference type="InterPro" id="IPR022791">
    <property type="entry name" value="L-PG_synthase/AglD"/>
</dbReference>
<evidence type="ECO:0000313" key="8">
    <source>
        <dbReference type="Proteomes" id="UP000752292"/>
    </source>
</evidence>
<keyword evidence="3 6" id="KW-0812">Transmembrane</keyword>
<protein>
    <submittedName>
        <fullName evidence="7">Flippase-like domain-containing protein</fullName>
    </submittedName>
</protein>
<proteinExistence type="predicted"/>
<sequence length="317" mass="34414">MAQSSSRGPGLLRQAIPLALTALIFAAIFWRIPFRRFWEALSRADLLPFLLLMACLSTVFFLVDTLVLSRMIRWFHGPIRYRELLPVRAATYIISILNTQLAQAGLALYIHRRFQTPLGRLAGTVAALILLEVTNLCLFATAGMLSFPGRAPAVLLAAPLTLAIIWVLVLGAARGGFGALGRRFGGNVLLSTFGRLRPGHCLTVLALKGSVTLLSLLIHSQALRFFGIEIPLLHLLAFLPVVFFIGALPVTVAHLGTSQAAWIFFFRGHAPEADILAYSLASHLTFMLANGAYGLIFLPRVYADLLGSRASSPSAGQ</sequence>
<name>A0A933E826_UNCTE</name>
<feature type="transmembrane region" description="Helical" evidence="6">
    <location>
        <begin position="46"/>
        <end position="69"/>
    </location>
</feature>
<keyword evidence="4 6" id="KW-1133">Transmembrane helix</keyword>
<dbReference type="AlphaFoldDB" id="A0A933E826"/>
<evidence type="ECO:0000256" key="1">
    <source>
        <dbReference type="ARBA" id="ARBA00004651"/>
    </source>
</evidence>
<evidence type="ECO:0000256" key="2">
    <source>
        <dbReference type="ARBA" id="ARBA00022475"/>
    </source>
</evidence>